<sequence length="127" mass="13624">MASESLNEVDRLREEFRMLVLSVTCGLEGVKITCGDLRRTSVGAETLTFIRLEITILELLASSEKLRTPASVLRPSQVAHDCRKTLDGFAKEVTSRSPPSVVSASSPAGGADVTTTSPVLNRYQGDG</sequence>
<feature type="region of interest" description="Disordered" evidence="1">
    <location>
        <begin position="94"/>
        <end position="127"/>
    </location>
</feature>
<proteinExistence type="predicted"/>
<dbReference type="Proteomes" id="UP000438429">
    <property type="component" value="Unassembled WGS sequence"/>
</dbReference>
<feature type="compositionally biased region" description="Low complexity" evidence="1">
    <location>
        <begin position="97"/>
        <end position="111"/>
    </location>
</feature>
<dbReference type="EMBL" id="VEVO01000014">
    <property type="protein sequence ID" value="KAF0031822.1"/>
    <property type="molecule type" value="Genomic_DNA"/>
</dbReference>
<comment type="caution">
    <text evidence="2">The sequence shown here is derived from an EMBL/GenBank/DDBJ whole genome shotgun (WGS) entry which is preliminary data.</text>
</comment>
<reference evidence="2 3" key="1">
    <citation type="submission" date="2019-06" db="EMBL/GenBank/DDBJ databases">
        <title>Draft genomes of female and male turbot (Scophthalmus maximus).</title>
        <authorList>
            <person name="Xu H."/>
            <person name="Xu X.-W."/>
            <person name="Shao C."/>
            <person name="Chen S."/>
        </authorList>
    </citation>
    <scope>NUCLEOTIDE SEQUENCE [LARGE SCALE GENOMIC DNA]</scope>
    <source>
        <strain evidence="2">Ysfricsl-2016a</strain>
        <tissue evidence="2">Blood</tissue>
    </source>
</reference>
<evidence type="ECO:0000256" key="1">
    <source>
        <dbReference type="SAM" id="MobiDB-lite"/>
    </source>
</evidence>
<protein>
    <submittedName>
        <fullName evidence="2">Uncharacterized protein</fullName>
    </submittedName>
</protein>
<dbReference type="AlphaFoldDB" id="A0A6A4SND9"/>
<evidence type="ECO:0000313" key="2">
    <source>
        <dbReference type="EMBL" id="KAF0031822.1"/>
    </source>
</evidence>
<organism evidence="2 3">
    <name type="scientific">Scophthalmus maximus</name>
    <name type="common">Turbot</name>
    <name type="synonym">Psetta maxima</name>
    <dbReference type="NCBI Taxonomy" id="52904"/>
    <lineage>
        <taxon>Eukaryota</taxon>
        <taxon>Metazoa</taxon>
        <taxon>Chordata</taxon>
        <taxon>Craniata</taxon>
        <taxon>Vertebrata</taxon>
        <taxon>Euteleostomi</taxon>
        <taxon>Actinopterygii</taxon>
        <taxon>Neopterygii</taxon>
        <taxon>Teleostei</taxon>
        <taxon>Neoteleostei</taxon>
        <taxon>Acanthomorphata</taxon>
        <taxon>Carangaria</taxon>
        <taxon>Pleuronectiformes</taxon>
        <taxon>Pleuronectoidei</taxon>
        <taxon>Scophthalmidae</taxon>
        <taxon>Scophthalmus</taxon>
    </lineage>
</organism>
<evidence type="ECO:0000313" key="3">
    <source>
        <dbReference type="Proteomes" id="UP000438429"/>
    </source>
</evidence>
<name>A0A6A4SND9_SCOMX</name>
<gene>
    <name evidence="2" type="ORF">F2P81_016377</name>
</gene>
<accession>A0A6A4SND9</accession>